<dbReference type="eggNOG" id="COG2148">
    <property type="taxonomic scope" value="Bacteria"/>
</dbReference>
<dbReference type="Gene3D" id="3.40.50.720">
    <property type="entry name" value="NAD(P)-binding Rossmann-like Domain"/>
    <property type="match status" value="1"/>
</dbReference>
<protein>
    <submittedName>
        <fullName evidence="10">Exopolysaccharide biosynthesis polyprenyl glycosylphosphotransferase</fullName>
        <ecNumber evidence="10">2.7.8.6</ecNumber>
    </submittedName>
</protein>
<dbReference type="InterPro" id="IPR003362">
    <property type="entry name" value="Bact_transf"/>
</dbReference>
<feature type="transmembrane region" description="Helical" evidence="8">
    <location>
        <begin position="292"/>
        <end position="309"/>
    </location>
</feature>
<proteinExistence type="inferred from homology"/>
<dbReference type="EMBL" id="CP002299">
    <property type="protein sequence ID" value="ADP78256.1"/>
    <property type="molecule type" value="Genomic_DNA"/>
</dbReference>
<keyword evidence="6 8" id="KW-0472">Membrane</keyword>
<comment type="subcellular location">
    <subcellularLocation>
        <location evidence="1">Membrane</location>
        <topology evidence="1">Multi-pass membrane protein</topology>
    </subcellularLocation>
</comment>
<feature type="compositionally biased region" description="Acidic residues" evidence="7">
    <location>
        <begin position="132"/>
        <end position="147"/>
    </location>
</feature>
<keyword evidence="3 10" id="KW-0808">Transferase</keyword>
<dbReference type="Pfam" id="PF13727">
    <property type="entry name" value="CoA_binding_3"/>
    <property type="match status" value="1"/>
</dbReference>
<reference evidence="10 11" key="1">
    <citation type="submission" date="2010-10" db="EMBL/GenBank/DDBJ databases">
        <title>Complete sequence of Frankia sp. EuI1c.</title>
        <authorList>
            <consortium name="US DOE Joint Genome Institute"/>
            <person name="Lucas S."/>
            <person name="Copeland A."/>
            <person name="Lapidus A."/>
            <person name="Cheng J.-F."/>
            <person name="Bruce D."/>
            <person name="Goodwin L."/>
            <person name="Pitluck S."/>
            <person name="Chertkov O."/>
            <person name="Detter J.C."/>
            <person name="Han C."/>
            <person name="Tapia R."/>
            <person name="Land M."/>
            <person name="Hauser L."/>
            <person name="Jeffries C."/>
            <person name="Kyrpides N."/>
            <person name="Ivanova N."/>
            <person name="Mikhailova N."/>
            <person name="Beauchemin N."/>
            <person name="Sen A."/>
            <person name="Sur S.A."/>
            <person name="Gtari M."/>
            <person name="Wall L."/>
            <person name="Tisa L."/>
            <person name="Woyke T."/>
        </authorList>
    </citation>
    <scope>NUCLEOTIDE SEQUENCE [LARGE SCALE GENOMIC DNA]</scope>
    <source>
        <strain evidence="11">DSM 45817 / CECT 9037 / EuI1c</strain>
    </source>
</reference>
<feature type="region of interest" description="Disordered" evidence="7">
    <location>
        <begin position="1"/>
        <end position="195"/>
    </location>
</feature>
<name>E3J4T7_PSEI1</name>
<feature type="transmembrane region" description="Helical" evidence="8">
    <location>
        <begin position="253"/>
        <end position="272"/>
    </location>
</feature>
<dbReference type="Proteomes" id="UP000002484">
    <property type="component" value="Chromosome"/>
</dbReference>
<dbReference type="OrthoDB" id="9808602at2"/>
<keyword evidence="5 8" id="KW-1133">Transmembrane helix</keyword>
<dbReference type="GO" id="GO:0047360">
    <property type="term" value="F:undecaprenyl-phosphate galactose phosphotransferase activity"/>
    <property type="evidence" value="ECO:0007669"/>
    <property type="project" value="UniProtKB-EC"/>
</dbReference>
<evidence type="ECO:0000256" key="1">
    <source>
        <dbReference type="ARBA" id="ARBA00004141"/>
    </source>
</evidence>
<feature type="compositionally biased region" description="Basic and acidic residues" evidence="7">
    <location>
        <begin position="1"/>
        <end position="13"/>
    </location>
</feature>
<keyword evidence="11" id="KW-1185">Reference proteome</keyword>
<evidence type="ECO:0000256" key="3">
    <source>
        <dbReference type="ARBA" id="ARBA00022679"/>
    </source>
</evidence>
<dbReference type="STRING" id="298654.FraEuI1c_0168"/>
<dbReference type="PANTHER" id="PTHR30576">
    <property type="entry name" value="COLANIC BIOSYNTHESIS UDP-GLUCOSE LIPID CARRIER TRANSFERASE"/>
    <property type="match status" value="1"/>
</dbReference>
<dbReference type="InterPro" id="IPR017475">
    <property type="entry name" value="EPS_sugar_tfrase"/>
</dbReference>
<evidence type="ECO:0000256" key="4">
    <source>
        <dbReference type="ARBA" id="ARBA00022692"/>
    </source>
</evidence>
<evidence type="ECO:0000256" key="7">
    <source>
        <dbReference type="SAM" id="MobiDB-lite"/>
    </source>
</evidence>
<dbReference type="PANTHER" id="PTHR30576:SF10">
    <property type="entry name" value="SLL5057 PROTEIN"/>
    <property type="match status" value="1"/>
</dbReference>
<accession>E3J4T7</accession>
<feature type="domain" description="Bacterial sugar transferase" evidence="9">
    <location>
        <begin position="493"/>
        <end position="682"/>
    </location>
</feature>
<feature type="compositionally biased region" description="Low complexity" evidence="7">
    <location>
        <begin position="175"/>
        <end position="188"/>
    </location>
</feature>
<evidence type="ECO:0000313" key="10">
    <source>
        <dbReference type="EMBL" id="ADP78256.1"/>
    </source>
</evidence>
<dbReference type="KEGG" id="fri:FraEuI1c_0168"/>
<gene>
    <name evidence="10" type="ordered locus">FraEuI1c_0168</name>
</gene>
<sequence>MDENAVDHDKTDDTVTDGEPTVRVPRQRLSLSAAGQDDANRRDDAATVNVPAISTRAGARRAQPRVPAQPTGEPAADEAAGDAVTDPNALTGPILLPLPQGGLESVGLREPALPSDGLVDVVPADLPHVDEPLDDDLADDTADDAADDTWATTDGPGPPDAATSDDAGDLDDGADPLPRLRSSRPASSPRRREATALDGWSLREPYRAQVSWERKYTRLVIGADLAAGALAAGVAYLLRFGDVGVFDLAPTQLRPYLLVSAVFPVVWVLTMALNRTYEGRFLGGGSEEFRRVVNAAVRLIAVVAVGSYTTKFEVARAYVLIVFPLATLLTLISRVAARWLLHRMRRVGRCQHRVLVVGAGESAASLVRLARRDPSAGWNVVGVCLDRAPGRHSHDGLARAGFDLLGIPIVGTSEALPEAIRLTDATTVAISPQLDGERLRRALWALEGSNVDVLVSSAVTDVTGPRIHLRPVAGLPLLHIEEPELTGARRLMKGLLDRGVALIALTLLAPLLLGLALAVRLTSRGPAIFRQTRVGRGGREFTMFKFRSMFIDAEARLAELAAQNEREDEFMFKIRNDPRITRAGGFLRKWSLDEVPQLFNVLNGSMSLVGPRPPLPREVAKYADDVHRRLMVKPGLTGLWQVSGRSDLPTDEAVRLDLRYVENWSLAMDLMILWKTVFAVIKREGAY</sequence>
<evidence type="ECO:0000256" key="2">
    <source>
        <dbReference type="ARBA" id="ARBA00006464"/>
    </source>
</evidence>
<evidence type="ECO:0000256" key="8">
    <source>
        <dbReference type="SAM" id="Phobius"/>
    </source>
</evidence>
<feature type="transmembrane region" description="Helical" evidence="8">
    <location>
        <begin position="315"/>
        <end position="337"/>
    </location>
</feature>
<dbReference type="InParanoid" id="E3J4T7"/>
<evidence type="ECO:0000259" key="9">
    <source>
        <dbReference type="Pfam" id="PF02397"/>
    </source>
</evidence>
<dbReference type="Pfam" id="PF02397">
    <property type="entry name" value="Bac_transf"/>
    <property type="match status" value="1"/>
</dbReference>
<dbReference type="AlphaFoldDB" id="E3J4T7"/>
<comment type="similarity">
    <text evidence="2">Belongs to the bacterial sugar transferase family.</text>
</comment>
<feature type="transmembrane region" description="Helical" evidence="8">
    <location>
        <begin position="216"/>
        <end position="238"/>
    </location>
</feature>
<dbReference type="EC" id="2.7.8.6" evidence="10"/>
<organism evidence="10 11">
    <name type="scientific">Pseudofrankia inefficax (strain DSM 45817 / CECT 9037 / DDB 130130 / EuI1c)</name>
    <name type="common">Frankia inefficax</name>
    <dbReference type="NCBI Taxonomy" id="298654"/>
    <lineage>
        <taxon>Bacteria</taxon>
        <taxon>Bacillati</taxon>
        <taxon>Actinomycetota</taxon>
        <taxon>Actinomycetes</taxon>
        <taxon>Frankiales</taxon>
        <taxon>Frankiaceae</taxon>
        <taxon>Pseudofrankia</taxon>
    </lineage>
</organism>
<dbReference type="HOGENOM" id="CLU_024920_3_2_11"/>
<keyword evidence="4 8" id="KW-0812">Transmembrane</keyword>
<dbReference type="GO" id="GO:0016020">
    <property type="term" value="C:membrane"/>
    <property type="evidence" value="ECO:0007669"/>
    <property type="project" value="UniProtKB-SubCell"/>
</dbReference>
<feature type="transmembrane region" description="Helical" evidence="8">
    <location>
        <begin position="499"/>
        <end position="519"/>
    </location>
</feature>
<evidence type="ECO:0000256" key="6">
    <source>
        <dbReference type="ARBA" id="ARBA00023136"/>
    </source>
</evidence>
<feature type="compositionally biased region" description="Low complexity" evidence="7">
    <location>
        <begin position="81"/>
        <end position="103"/>
    </location>
</feature>
<evidence type="ECO:0000313" key="11">
    <source>
        <dbReference type="Proteomes" id="UP000002484"/>
    </source>
</evidence>
<evidence type="ECO:0000256" key="5">
    <source>
        <dbReference type="ARBA" id="ARBA00022989"/>
    </source>
</evidence>
<dbReference type="NCBIfam" id="TIGR03025">
    <property type="entry name" value="EPS_sugtrans"/>
    <property type="match status" value="1"/>
</dbReference>